<keyword evidence="3" id="KW-1185">Reference proteome</keyword>
<comment type="caution">
    <text evidence="2">The sequence shown here is derived from an EMBL/GenBank/DDBJ whole genome shotgun (WGS) entry which is preliminary data.</text>
</comment>
<sequence length="87" mass="8603">MSRLGPARISGTSAPLGTAKPSANGSNEAPPPPNGHARTTAPAHLVAKTASPKGPSSTPATTGLARIRQCSDVLKLRLDFGGGASSC</sequence>
<organism evidence="2 3">
    <name type="scientific">Parathielavia hyrcaniae</name>
    <dbReference type="NCBI Taxonomy" id="113614"/>
    <lineage>
        <taxon>Eukaryota</taxon>
        <taxon>Fungi</taxon>
        <taxon>Dikarya</taxon>
        <taxon>Ascomycota</taxon>
        <taxon>Pezizomycotina</taxon>
        <taxon>Sordariomycetes</taxon>
        <taxon>Sordariomycetidae</taxon>
        <taxon>Sordariales</taxon>
        <taxon>Chaetomiaceae</taxon>
        <taxon>Parathielavia</taxon>
    </lineage>
</organism>
<accession>A0AAN6T1B5</accession>
<evidence type="ECO:0000256" key="1">
    <source>
        <dbReference type="SAM" id="MobiDB-lite"/>
    </source>
</evidence>
<name>A0AAN6T1B5_9PEZI</name>
<feature type="compositionally biased region" description="Polar residues" evidence="1">
    <location>
        <begin position="10"/>
        <end position="27"/>
    </location>
</feature>
<proteinExistence type="predicted"/>
<evidence type="ECO:0000313" key="3">
    <source>
        <dbReference type="Proteomes" id="UP001305647"/>
    </source>
</evidence>
<evidence type="ECO:0000313" key="2">
    <source>
        <dbReference type="EMBL" id="KAK4100422.1"/>
    </source>
</evidence>
<reference evidence="2" key="2">
    <citation type="submission" date="2023-05" db="EMBL/GenBank/DDBJ databases">
        <authorList>
            <consortium name="Lawrence Berkeley National Laboratory"/>
            <person name="Steindorff A."/>
            <person name="Hensen N."/>
            <person name="Bonometti L."/>
            <person name="Westerberg I."/>
            <person name="Brannstrom I.O."/>
            <person name="Guillou S."/>
            <person name="Cros-Aarteil S."/>
            <person name="Calhoun S."/>
            <person name="Haridas S."/>
            <person name="Kuo A."/>
            <person name="Mondo S."/>
            <person name="Pangilinan J."/>
            <person name="Riley R."/>
            <person name="Labutti K."/>
            <person name="Andreopoulos B."/>
            <person name="Lipzen A."/>
            <person name="Chen C."/>
            <person name="Yanf M."/>
            <person name="Daum C."/>
            <person name="Ng V."/>
            <person name="Clum A."/>
            <person name="Ohm R."/>
            <person name="Martin F."/>
            <person name="Silar P."/>
            <person name="Natvig D."/>
            <person name="Lalanne C."/>
            <person name="Gautier V."/>
            <person name="Ament-Velasquez S.L."/>
            <person name="Kruys A."/>
            <person name="Hutchinson M.I."/>
            <person name="Powell A.J."/>
            <person name="Barry K."/>
            <person name="Miller A.N."/>
            <person name="Grigoriev I.V."/>
            <person name="Debuchy R."/>
            <person name="Gladieux P."/>
            <person name="Thoren M.H."/>
            <person name="Johannesson H."/>
        </authorList>
    </citation>
    <scope>NUCLEOTIDE SEQUENCE</scope>
    <source>
        <strain evidence="2">CBS 757.83</strain>
    </source>
</reference>
<gene>
    <name evidence="2" type="ORF">N658DRAFT_497423</name>
</gene>
<feature type="region of interest" description="Disordered" evidence="1">
    <location>
        <begin position="1"/>
        <end position="63"/>
    </location>
</feature>
<reference evidence="2" key="1">
    <citation type="journal article" date="2023" name="Mol. Phylogenet. Evol.">
        <title>Genome-scale phylogeny and comparative genomics of the fungal order Sordariales.</title>
        <authorList>
            <person name="Hensen N."/>
            <person name="Bonometti L."/>
            <person name="Westerberg I."/>
            <person name="Brannstrom I.O."/>
            <person name="Guillou S."/>
            <person name="Cros-Aarteil S."/>
            <person name="Calhoun S."/>
            <person name="Haridas S."/>
            <person name="Kuo A."/>
            <person name="Mondo S."/>
            <person name="Pangilinan J."/>
            <person name="Riley R."/>
            <person name="LaButti K."/>
            <person name="Andreopoulos B."/>
            <person name="Lipzen A."/>
            <person name="Chen C."/>
            <person name="Yan M."/>
            <person name="Daum C."/>
            <person name="Ng V."/>
            <person name="Clum A."/>
            <person name="Steindorff A."/>
            <person name="Ohm R.A."/>
            <person name="Martin F."/>
            <person name="Silar P."/>
            <person name="Natvig D.O."/>
            <person name="Lalanne C."/>
            <person name="Gautier V."/>
            <person name="Ament-Velasquez S.L."/>
            <person name="Kruys A."/>
            <person name="Hutchinson M.I."/>
            <person name="Powell A.J."/>
            <person name="Barry K."/>
            <person name="Miller A.N."/>
            <person name="Grigoriev I.V."/>
            <person name="Debuchy R."/>
            <person name="Gladieux P."/>
            <person name="Hiltunen Thoren M."/>
            <person name="Johannesson H."/>
        </authorList>
    </citation>
    <scope>NUCLEOTIDE SEQUENCE</scope>
    <source>
        <strain evidence="2">CBS 757.83</strain>
    </source>
</reference>
<dbReference type="Proteomes" id="UP001305647">
    <property type="component" value="Unassembled WGS sequence"/>
</dbReference>
<protein>
    <submittedName>
        <fullName evidence="2">Uncharacterized protein</fullName>
    </submittedName>
</protein>
<dbReference type="EMBL" id="MU863641">
    <property type="protein sequence ID" value="KAK4100422.1"/>
    <property type="molecule type" value="Genomic_DNA"/>
</dbReference>
<dbReference type="AlphaFoldDB" id="A0AAN6T1B5"/>